<evidence type="ECO:0000256" key="1">
    <source>
        <dbReference type="ARBA" id="ARBA00022614"/>
    </source>
</evidence>
<gene>
    <name evidence="4" type="ORF">TGAMA5MH_03750</name>
</gene>
<dbReference type="PROSITE" id="PS51450">
    <property type="entry name" value="LRR"/>
    <property type="match status" value="2"/>
</dbReference>
<evidence type="ECO:0000313" key="4">
    <source>
        <dbReference type="EMBL" id="PNP44617.1"/>
    </source>
</evidence>
<feature type="compositionally biased region" description="Polar residues" evidence="3">
    <location>
        <begin position="436"/>
        <end position="447"/>
    </location>
</feature>
<keyword evidence="1" id="KW-0433">Leucine-rich repeat</keyword>
<evidence type="ECO:0008006" key="6">
    <source>
        <dbReference type="Google" id="ProtNLM"/>
    </source>
</evidence>
<dbReference type="SMART" id="SM00364">
    <property type="entry name" value="LRR_BAC"/>
    <property type="match status" value="8"/>
</dbReference>
<comment type="caution">
    <text evidence="4">The sequence shown here is derived from an EMBL/GenBank/DDBJ whole genome shotgun (WGS) entry which is preliminary data.</text>
</comment>
<keyword evidence="2" id="KW-0677">Repeat</keyword>
<feature type="compositionally biased region" description="Polar residues" evidence="3">
    <location>
        <begin position="161"/>
        <end position="179"/>
    </location>
</feature>
<dbReference type="Pfam" id="PF13516">
    <property type="entry name" value="LRR_6"/>
    <property type="match status" value="2"/>
</dbReference>
<feature type="region of interest" description="Disordered" evidence="3">
    <location>
        <begin position="899"/>
        <end position="933"/>
    </location>
</feature>
<feature type="region of interest" description="Disordered" evidence="3">
    <location>
        <begin position="1"/>
        <end position="485"/>
    </location>
</feature>
<evidence type="ECO:0000313" key="5">
    <source>
        <dbReference type="Proteomes" id="UP000236546"/>
    </source>
</evidence>
<feature type="compositionally biased region" description="Low complexity" evidence="3">
    <location>
        <begin position="275"/>
        <end position="297"/>
    </location>
</feature>
<reference evidence="4 5" key="1">
    <citation type="submission" date="2017-02" db="EMBL/GenBank/DDBJ databases">
        <title>Genomes of Trichoderma spp. with biocontrol activity.</title>
        <authorList>
            <person name="Gardiner D."/>
            <person name="Kazan K."/>
            <person name="Vos C."/>
            <person name="Harvey P."/>
        </authorList>
    </citation>
    <scope>NUCLEOTIDE SEQUENCE [LARGE SCALE GENOMIC DNA]</scope>
    <source>
        <strain evidence="4 5">A5MH</strain>
    </source>
</reference>
<dbReference type="Gene3D" id="3.80.10.10">
    <property type="entry name" value="Ribonuclease Inhibitor"/>
    <property type="match status" value="3"/>
</dbReference>
<feature type="compositionally biased region" description="Low complexity" evidence="3">
    <location>
        <begin position="917"/>
        <end position="932"/>
    </location>
</feature>
<accession>A0A2K0TGF9</accession>
<dbReference type="InterPro" id="IPR032675">
    <property type="entry name" value="LRR_dom_sf"/>
</dbReference>
<dbReference type="SMART" id="SM00369">
    <property type="entry name" value="LRR_TYP"/>
    <property type="match status" value="8"/>
</dbReference>
<dbReference type="AlphaFoldDB" id="A0A2K0TGF9"/>
<evidence type="ECO:0000256" key="2">
    <source>
        <dbReference type="ARBA" id="ARBA00022737"/>
    </source>
</evidence>
<protein>
    <recommendedName>
        <fullName evidence="6">Leucine-rich repeat-containing protein 40</fullName>
    </recommendedName>
</protein>
<dbReference type="Pfam" id="PF00560">
    <property type="entry name" value="LRR_1"/>
    <property type="match status" value="1"/>
</dbReference>
<dbReference type="InterPro" id="IPR050216">
    <property type="entry name" value="LRR_domain-containing"/>
</dbReference>
<feature type="compositionally biased region" description="Polar residues" evidence="3">
    <location>
        <begin position="463"/>
        <end position="485"/>
    </location>
</feature>
<dbReference type="InterPro" id="IPR001611">
    <property type="entry name" value="Leu-rich_rpt"/>
</dbReference>
<dbReference type="OrthoDB" id="676979at2759"/>
<sequence length="1170" mass="125603">MMDNSQRRASGIPRLSRLPRPVSVVQPAPSPTPAPAASSTSSLRSRPSRDSLAGDATGARDIQNPKLRASTSRGQLRPGANISERKPALRNSTSNSSLRSSSNRTPAPRPAAPVSKPLRNISESRRWSTTTNAPASQYKPWSEPSETSKLGFERDDEDSTEASNDLLTSYLNDSASLSHQIDDGEPALSPRAFSPQALSPRALSPRAFSPQALSPRALSPLSPAISPRRDMPQINAPKPSLSDRTIETLSHLPSSPALRKGSTNSFFDSGRPMSRAESSASRPSSSYTSGGSAGHASRPGSSGGADDSGFSNPRKSSANLFKRPLSVIQGTPERTPGVASNGAQRPRPASRLSGIASKPSASMPEFRSPTPDKLGKTPTKKVQKPASRPLKPKASARGLAKKAALDAGENSGSGASAWDGTIAPAAPATNEDAVEPNQTAQKSSTALRDQIAKAKAARRAAMKQTQDQDQAPGASSTPNERVAIPSSSSFNYDAAFEDPFNLNKGQDAGDKVLKQRIGAARTSGKLNIAALGLKEIPSDVMKMYDMESIGAGGSWAESVELTRLIAADNELETLEDAMFPDLSLEELEDDEEGRGNMFGGLETVDLHGNQLLTIPMGFRRFLQLTTLNLSSNRLENGCLEIIAQMTAVRDLKLANNHLTGQLSSCLTSLSALEILDIHGNKLSALPSNIEDISRLRVLNLSENSFESLPFEGLSKLPLTELDLKKNQLSGTLIDEPIGSLPTLQTLDVSVNRLTRLVPADTSINLPVVHTLTLSMNRLQELPDMATWTSLLTLAADTNNISSIPLSFTGLEKIRQADFSSNDIRVVPPEISRMDSLTLLRLSGNPLRDKKFASASTEDIKEALSTRLEPPPPYQEPAGQGPITTMISQLDVEKKQDNMATVNADDADSRSEGDDDFATPPTSAPHSPARSRAQTLVREAWPVKSGGLLDRSRTETSSLSPEMCAELSRSYQIRQAQLHHNLLSAFPGSLQFFSQTLTSLSLSHNKISGDAYLTEDMSLPALTELNLSSNTITSLGPLTTFLKAPILEKIDVSLNRLSALPLDLKQSFPNLKVLIASNNQLTELDPAAVKGLKVVDVSSNDIGHLDPRLGLLGGKDGLERLEVAGNRFKVPKWNILEKGTAATMKWLRGRVPAEEMEEWRAENGEDDSDVD</sequence>
<dbReference type="PANTHER" id="PTHR48051:SF27">
    <property type="entry name" value="LEUCINE-RICH REPEAT-CONTAINING PROTEIN 40"/>
    <property type="match status" value="1"/>
</dbReference>
<evidence type="ECO:0000256" key="3">
    <source>
        <dbReference type="SAM" id="MobiDB-lite"/>
    </source>
</evidence>
<dbReference type="SUPFAM" id="SSF52058">
    <property type="entry name" value="L domain-like"/>
    <property type="match status" value="2"/>
</dbReference>
<dbReference type="Proteomes" id="UP000236546">
    <property type="component" value="Unassembled WGS sequence"/>
</dbReference>
<dbReference type="InterPro" id="IPR003591">
    <property type="entry name" value="Leu-rich_rpt_typical-subtyp"/>
</dbReference>
<name>A0A2K0TGF9_9HYPO</name>
<dbReference type="PANTHER" id="PTHR48051">
    <property type="match status" value="1"/>
</dbReference>
<organism evidence="4 5">
    <name type="scientific">Trichoderma gamsii</name>
    <dbReference type="NCBI Taxonomy" id="398673"/>
    <lineage>
        <taxon>Eukaryota</taxon>
        <taxon>Fungi</taxon>
        <taxon>Dikarya</taxon>
        <taxon>Ascomycota</taxon>
        <taxon>Pezizomycotina</taxon>
        <taxon>Sordariomycetes</taxon>
        <taxon>Hypocreomycetidae</taxon>
        <taxon>Hypocreales</taxon>
        <taxon>Hypocreaceae</taxon>
        <taxon>Trichoderma</taxon>
    </lineage>
</organism>
<feature type="compositionally biased region" description="Low complexity" evidence="3">
    <location>
        <begin position="89"/>
        <end position="105"/>
    </location>
</feature>
<dbReference type="GO" id="GO:0005737">
    <property type="term" value="C:cytoplasm"/>
    <property type="evidence" value="ECO:0007669"/>
    <property type="project" value="TreeGrafter"/>
</dbReference>
<dbReference type="EMBL" id="MTYH01000029">
    <property type="protein sequence ID" value="PNP44617.1"/>
    <property type="molecule type" value="Genomic_DNA"/>
</dbReference>
<proteinExistence type="predicted"/>
<feature type="compositionally biased region" description="Low complexity" evidence="3">
    <location>
        <begin position="35"/>
        <end position="45"/>
    </location>
</feature>